<dbReference type="AlphaFoldDB" id="A0A7Y8Y4Y3"/>
<comment type="caution">
    <text evidence="1">The sequence shown here is derived from an EMBL/GenBank/DDBJ whole genome shotgun (WGS) entry which is preliminary data.</text>
</comment>
<sequence>MKKTLLALSLIFLLEACQPTMNIINGSNKTLIFKDKQEYFEKNFSNSGIDSSKVVFLGEVKYNELAFEIQRNKLSTYYGIFENGANFISSAQMHIPSCQGQIVTLFNKIGNDDVDVEKIATVNEKIHTELKLDADKKTIVFIYSYKLGRLQDSKIESVIANLKQNKTFDYRLISLDNYDITHLDLN</sequence>
<dbReference type="Proteomes" id="UP000535020">
    <property type="component" value="Unassembled WGS sequence"/>
</dbReference>
<gene>
    <name evidence="1" type="ORF">HZF10_16270</name>
</gene>
<evidence type="ECO:0000313" key="1">
    <source>
        <dbReference type="EMBL" id="NYA72487.1"/>
    </source>
</evidence>
<reference evidence="1 2" key="1">
    <citation type="submission" date="2020-07" db="EMBL/GenBank/DDBJ databases">
        <authorList>
            <person name="Sun Q."/>
        </authorList>
    </citation>
    <scope>NUCLEOTIDE SEQUENCE [LARGE SCALE GENOMIC DNA]</scope>
    <source>
        <strain evidence="1 2">MAH-1</strain>
    </source>
</reference>
<organism evidence="1 2">
    <name type="scientific">Flavobacterium agri</name>
    <dbReference type="NCBI Taxonomy" id="2743471"/>
    <lineage>
        <taxon>Bacteria</taxon>
        <taxon>Pseudomonadati</taxon>
        <taxon>Bacteroidota</taxon>
        <taxon>Flavobacteriia</taxon>
        <taxon>Flavobacteriales</taxon>
        <taxon>Flavobacteriaceae</taxon>
        <taxon>Flavobacterium</taxon>
    </lineage>
</organism>
<proteinExistence type="predicted"/>
<protein>
    <submittedName>
        <fullName evidence="1">Uncharacterized protein</fullName>
    </submittedName>
</protein>
<keyword evidence="2" id="KW-1185">Reference proteome</keyword>
<dbReference type="EMBL" id="JACBJI010000008">
    <property type="protein sequence ID" value="NYA72487.1"/>
    <property type="molecule type" value="Genomic_DNA"/>
</dbReference>
<accession>A0A7Y8Y4Y3</accession>
<dbReference type="RefSeq" id="WP_176007288.1">
    <property type="nucleotide sequence ID" value="NZ_JABWMI010000020.1"/>
</dbReference>
<name>A0A7Y8Y4Y3_9FLAO</name>
<evidence type="ECO:0000313" key="2">
    <source>
        <dbReference type="Proteomes" id="UP000535020"/>
    </source>
</evidence>